<dbReference type="RefSeq" id="WP_311513065.1">
    <property type="nucleotide sequence ID" value="NZ_JAVREP010000013.1"/>
</dbReference>
<evidence type="ECO:0000313" key="2">
    <source>
        <dbReference type="Proteomes" id="UP001183390"/>
    </source>
</evidence>
<dbReference type="PROSITE" id="PS51257">
    <property type="entry name" value="PROKAR_LIPOPROTEIN"/>
    <property type="match status" value="1"/>
</dbReference>
<dbReference type="InterPro" id="IPR021417">
    <property type="entry name" value="DUF3060"/>
</dbReference>
<dbReference type="Proteomes" id="UP001183390">
    <property type="component" value="Unassembled WGS sequence"/>
</dbReference>
<evidence type="ECO:0000313" key="1">
    <source>
        <dbReference type="EMBL" id="MDT0330511.1"/>
    </source>
</evidence>
<protein>
    <submittedName>
        <fullName evidence="1">DUF3060 domain-containing protein</fullName>
    </submittedName>
</protein>
<sequence length="145" mass="14492">MRARLQVAAGGTVLLSTLLTAGCGLAFGREEVQGPPLPPGADAVTIPEENVDTADVLVVVDDGSQIHAECAGREVVISADDAVVVLDGACGLVRTTGRGSTVDVGSADKIVLVGVDNTVSFAGGDPEVVNHGRNTTVAEGGSAEE</sequence>
<accession>A0ABU2MCU6</accession>
<gene>
    <name evidence="1" type="ORF">RM479_19010</name>
</gene>
<organism evidence="1 2">
    <name type="scientific">Nocardiopsis lambiniae</name>
    <dbReference type="NCBI Taxonomy" id="3075539"/>
    <lineage>
        <taxon>Bacteria</taxon>
        <taxon>Bacillati</taxon>
        <taxon>Actinomycetota</taxon>
        <taxon>Actinomycetes</taxon>
        <taxon>Streptosporangiales</taxon>
        <taxon>Nocardiopsidaceae</taxon>
        <taxon>Nocardiopsis</taxon>
    </lineage>
</organism>
<comment type="caution">
    <text evidence="1">The sequence shown here is derived from an EMBL/GenBank/DDBJ whole genome shotgun (WGS) entry which is preliminary data.</text>
</comment>
<dbReference type="Pfam" id="PF11259">
    <property type="entry name" value="DUF3060"/>
    <property type="match status" value="1"/>
</dbReference>
<dbReference type="EMBL" id="JAVREP010000013">
    <property type="protein sequence ID" value="MDT0330511.1"/>
    <property type="molecule type" value="Genomic_DNA"/>
</dbReference>
<name>A0ABU2MCU6_9ACTN</name>
<proteinExistence type="predicted"/>
<reference evidence="2" key="1">
    <citation type="submission" date="2023-07" db="EMBL/GenBank/DDBJ databases">
        <title>30 novel species of actinomycetes from the DSMZ collection.</title>
        <authorList>
            <person name="Nouioui I."/>
        </authorList>
    </citation>
    <scope>NUCLEOTIDE SEQUENCE [LARGE SCALE GENOMIC DNA]</scope>
    <source>
        <strain evidence="2">DSM 44743</strain>
    </source>
</reference>
<keyword evidence="2" id="KW-1185">Reference proteome</keyword>